<reference evidence="7" key="1">
    <citation type="submission" date="2019-08" db="EMBL/GenBank/DDBJ databases">
        <authorList>
            <person name="Kucharzyk K."/>
            <person name="Murdoch R.W."/>
            <person name="Higgins S."/>
            <person name="Loffler F."/>
        </authorList>
    </citation>
    <scope>NUCLEOTIDE SEQUENCE</scope>
</reference>
<dbReference type="PANTHER" id="PTHR30250:SF11">
    <property type="entry name" value="O-ANTIGEN TRANSPORTER-RELATED"/>
    <property type="match status" value="1"/>
</dbReference>
<feature type="transmembrane region" description="Helical" evidence="6">
    <location>
        <begin position="88"/>
        <end position="109"/>
    </location>
</feature>
<keyword evidence="2" id="KW-1003">Cell membrane</keyword>
<evidence type="ECO:0000256" key="4">
    <source>
        <dbReference type="ARBA" id="ARBA00022989"/>
    </source>
</evidence>
<keyword evidence="3 6" id="KW-0812">Transmembrane</keyword>
<evidence type="ECO:0000313" key="7">
    <source>
        <dbReference type="EMBL" id="MPM65048.1"/>
    </source>
</evidence>
<dbReference type="PANTHER" id="PTHR30250">
    <property type="entry name" value="PST FAMILY PREDICTED COLANIC ACID TRANSPORTER"/>
    <property type="match status" value="1"/>
</dbReference>
<comment type="caution">
    <text evidence="7">The sequence shown here is derived from an EMBL/GenBank/DDBJ whole genome shotgun (WGS) entry which is preliminary data.</text>
</comment>
<organism evidence="7">
    <name type="scientific">bioreactor metagenome</name>
    <dbReference type="NCBI Taxonomy" id="1076179"/>
    <lineage>
        <taxon>unclassified sequences</taxon>
        <taxon>metagenomes</taxon>
        <taxon>ecological metagenomes</taxon>
    </lineage>
</organism>
<proteinExistence type="predicted"/>
<evidence type="ECO:0000256" key="3">
    <source>
        <dbReference type="ARBA" id="ARBA00022692"/>
    </source>
</evidence>
<comment type="subcellular location">
    <subcellularLocation>
        <location evidence="1">Cell membrane</location>
        <topology evidence="1">Multi-pass membrane protein</topology>
    </subcellularLocation>
</comment>
<evidence type="ECO:0000256" key="5">
    <source>
        <dbReference type="ARBA" id="ARBA00023136"/>
    </source>
</evidence>
<feature type="transmembrane region" description="Helical" evidence="6">
    <location>
        <begin position="121"/>
        <end position="141"/>
    </location>
</feature>
<keyword evidence="5 6" id="KW-0472">Membrane</keyword>
<dbReference type="InterPro" id="IPR050833">
    <property type="entry name" value="Poly_Biosynth_Transport"/>
</dbReference>
<dbReference type="GO" id="GO:0005886">
    <property type="term" value="C:plasma membrane"/>
    <property type="evidence" value="ECO:0007669"/>
    <property type="project" value="UniProtKB-SubCell"/>
</dbReference>
<keyword evidence="4 6" id="KW-1133">Transmembrane helix</keyword>
<protein>
    <submittedName>
        <fullName evidence="7">Uncharacterized protein</fullName>
    </submittedName>
</protein>
<feature type="transmembrane region" description="Helical" evidence="6">
    <location>
        <begin position="63"/>
        <end position="82"/>
    </location>
</feature>
<evidence type="ECO:0000256" key="6">
    <source>
        <dbReference type="SAM" id="Phobius"/>
    </source>
</evidence>
<evidence type="ECO:0000256" key="1">
    <source>
        <dbReference type="ARBA" id="ARBA00004651"/>
    </source>
</evidence>
<evidence type="ECO:0000256" key="2">
    <source>
        <dbReference type="ARBA" id="ARBA00022475"/>
    </source>
</evidence>
<feature type="transmembrane region" description="Helical" evidence="6">
    <location>
        <begin position="147"/>
        <end position="165"/>
    </location>
</feature>
<dbReference type="AlphaFoldDB" id="A0A645BIY5"/>
<name>A0A645BIY5_9ZZZZ</name>
<gene>
    <name evidence="7" type="ORF">SDC9_111940</name>
</gene>
<dbReference type="EMBL" id="VSSQ01020301">
    <property type="protein sequence ID" value="MPM65048.1"/>
    <property type="molecule type" value="Genomic_DNA"/>
</dbReference>
<sequence length="189" mass="20930">MAMLGIPLGFGTTLLAGKIIYALFGSGYGNSIIALQILIWSAVFIFLSNPFGCLFNSLNMQRIGMKIAFICSMFNIISNLIMIPLLSYIGASITTVLTELLSFLLYYYIGSRTEYGLSKQMAIDIFKIIIASSAMGCVAIFMYNLNLFILIVLSVLVYFIALLLLQGIDSNDIAMLREVIRLKTIESRT</sequence>
<feature type="transmembrane region" description="Helical" evidence="6">
    <location>
        <begin position="32"/>
        <end position="51"/>
    </location>
</feature>
<accession>A0A645BIY5</accession>